<dbReference type="Gene3D" id="3.40.50.410">
    <property type="entry name" value="von Willebrand factor, type A domain"/>
    <property type="match status" value="1"/>
</dbReference>
<reference evidence="1" key="1">
    <citation type="submission" date="2023-10" db="EMBL/GenBank/DDBJ databases">
        <authorList>
            <person name="Chen Y."/>
            <person name="Shah S."/>
            <person name="Dougan E. K."/>
            <person name="Thang M."/>
            <person name="Chan C."/>
        </authorList>
    </citation>
    <scope>NUCLEOTIDE SEQUENCE [LARGE SCALE GENOMIC DNA]</scope>
</reference>
<dbReference type="PANTHER" id="PTHR34706">
    <property type="entry name" value="SLR1338 PROTEIN"/>
    <property type="match status" value="1"/>
</dbReference>
<comment type="caution">
    <text evidence="1">The sequence shown here is derived from an EMBL/GenBank/DDBJ whole genome shotgun (WGS) entry which is preliminary data.</text>
</comment>
<evidence type="ECO:0000313" key="2">
    <source>
        <dbReference type="Proteomes" id="UP001189429"/>
    </source>
</evidence>
<organism evidence="1 2">
    <name type="scientific">Prorocentrum cordatum</name>
    <dbReference type="NCBI Taxonomy" id="2364126"/>
    <lineage>
        <taxon>Eukaryota</taxon>
        <taxon>Sar</taxon>
        <taxon>Alveolata</taxon>
        <taxon>Dinophyceae</taxon>
        <taxon>Prorocentrales</taxon>
        <taxon>Prorocentraceae</taxon>
        <taxon>Prorocentrum</taxon>
    </lineage>
</organism>
<accession>A0ABN9QF97</accession>
<evidence type="ECO:0000313" key="1">
    <source>
        <dbReference type="EMBL" id="CAK0802269.1"/>
    </source>
</evidence>
<dbReference type="SUPFAM" id="SSF53300">
    <property type="entry name" value="vWA-like"/>
    <property type="match status" value="1"/>
</dbReference>
<dbReference type="EMBL" id="CAUYUJ010002766">
    <property type="protein sequence ID" value="CAK0802269.1"/>
    <property type="molecule type" value="Genomic_DNA"/>
</dbReference>
<name>A0ABN9QF97_9DINO</name>
<gene>
    <name evidence="1" type="ORF">PCOR1329_LOCUS9837</name>
</gene>
<evidence type="ECO:0008006" key="3">
    <source>
        <dbReference type="Google" id="ProtNLM"/>
    </source>
</evidence>
<protein>
    <recommendedName>
        <fullName evidence="3">VWFA domain-containing protein</fullName>
    </recommendedName>
</protein>
<sequence>MAVEADEAGGIDLKRLEAILQQFDITIAEANDLVDLDNHSFVILADDSGSMKNSSLSAEELNSNAEPRSRFDEARQAASMIIEMASCFSDRGTDLYFCNRRSRQHIKSMNDEEFQRAFDKLPSGPSNLGQRILEVGERAAVRMGVERPILIFVLTDGLVDKQDLFENNVEALMKKKTKAKGNFKLQLMACTSNAEDAEWLSQLEYKFEAVDCIDDYQEELKQVIRARKTKTFTRGDWVLKAMLGPISKKHDNLDEGGLLVNLSEVTNWTGACPCCTKLLGMK</sequence>
<proteinExistence type="predicted"/>
<dbReference type="InterPro" id="IPR036465">
    <property type="entry name" value="vWFA_dom_sf"/>
</dbReference>
<dbReference type="PANTHER" id="PTHR34706:SF1">
    <property type="entry name" value="VWFA DOMAIN-CONTAINING PROTEIN"/>
    <property type="match status" value="1"/>
</dbReference>
<keyword evidence="2" id="KW-1185">Reference proteome</keyword>
<dbReference type="Proteomes" id="UP001189429">
    <property type="component" value="Unassembled WGS sequence"/>
</dbReference>